<dbReference type="GO" id="GO:0015995">
    <property type="term" value="P:chlorophyll biosynthetic process"/>
    <property type="evidence" value="ECO:0007669"/>
    <property type="project" value="UniProtKB-KW"/>
</dbReference>
<comment type="caution">
    <text evidence="8">The sequence shown here is derived from an EMBL/GenBank/DDBJ whole genome shotgun (WGS) entry which is preliminary data.</text>
</comment>
<feature type="transmembrane region" description="Helical" evidence="7">
    <location>
        <begin position="223"/>
        <end position="244"/>
    </location>
</feature>
<evidence type="ECO:0000256" key="3">
    <source>
        <dbReference type="ARBA" id="ARBA00022692"/>
    </source>
</evidence>
<dbReference type="NCBIfam" id="TIGR01476">
    <property type="entry name" value="chlor_syn_BchG"/>
    <property type="match status" value="1"/>
</dbReference>
<dbReference type="InterPro" id="IPR050475">
    <property type="entry name" value="Prenyltransferase_related"/>
</dbReference>
<evidence type="ECO:0000313" key="8">
    <source>
        <dbReference type="EMBL" id="RPF71776.1"/>
    </source>
</evidence>
<evidence type="ECO:0000256" key="1">
    <source>
        <dbReference type="ARBA" id="ARBA00004141"/>
    </source>
</evidence>
<sequence>MVSARLPAIAAPPRFSAVLELVKPVTWFAPVWALACGSVAGWQPGQPYPWAFVLGGLVLAGPLVCGGTQAANDWYDRYVDAINEPARPIPSGRVPGRWGLGVATALSLVALTFAGLLGGGVLLATAAGLALGWAYSAPPLRLKREGWTGAAATGLAYEGLAWLTGAMIAGGTGALAEPLMVPFALFYSFGALGIMVLNDFKAVEGDLSTGVRSLPARYGEAKAARIACLVMIAPQVAVSASLFWFAQPMAGAAIAALMAGQLLAMRRLLRDPRAHAPWYNAVGVLMYVAGMMIAAVAVHHGMSA</sequence>
<dbReference type="Gene3D" id="1.10.357.140">
    <property type="entry name" value="UbiA prenyltransferase"/>
    <property type="match status" value="1"/>
</dbReference>
<keyword evidence="2" id="KW-1003">Cell membrane</keyword>
<keyword evidence="3 7" id="KW-0812">Transmembrane</keyword>
<evidence type="ECO:0000256" key="5">
    <source>
        <dbReference type="ARBA" id="ARBA00023136"/>
    </source>
</evidence>
<reference evidence="8 9" key="1">
    <citation type="submission" date="2018-11" db="EMBL/GenBank/DDBJ databases">
        <title>Erythrobacter spongiae sp. nov., isolated from a marine sponge.</title>
        <authorList>
            <person name="Zhuang L."/>
            <person name="Luo L."/>
        </authorList>
    </citation>
    <scope>NUCLEOTIDE SEQUENCE [LARGE SCALE GENOMIC DNA]</scope>
    <source>
        <strain evidence="8 9">HN-E23</strain>
    </source>
</reference>
<feature type="transmembrane region" description="Helical" evidence="7">
    <location>
        <begin position="250"/>
        <end position="269"/>
    </location>
</feature>
<gene>
    <name evidence="8" type="primary">chlG</name>
    <name evidence="8" type="ORF">EG799_09215</name>
</gene>
<comment type="subcellular location">
    <subcellularLocation>
        <location evidence="1">Membrane</location>
        <topology evidence="1">Multi-pass membrane protein</topology>
    </subcellularLocation>
</comment>
<keyword evidence="6" id="KW-0149">Chlorophyll biosynthesis</keyword>
<keyword evidence="5 7" id="KW-0472">Membrane</keyword>
<dbReference type="GO" id="GO:0016765">
    <property type="term" value="F:transferase activity, transferring alkyl or aryl (other than methyl) groups"/>
    <property type="evidence" value="ECO:0007669"/>
    <property type="project" value="InterPro"/>
</dbReference>
<dbReference type="InterPro" id="IPR000537">
    <property type="entry name" value="UbiA_prenyltransferase"/>
</dbReference>
<evidence type="ECO:0000256" key="7">
    <source>
        <dbReference type="SAM" id="Phobius"/>
    </source>
</evidence>
<evidence type="ECO:0000313" key="9">
    <source>
        <dbReference type="Proteomes" id="UP000275232"/>
    </source>
</evidence>
<proteinExistence type="predicted"/>
<feature type="transmembrane region" description="Helical" evidence="7">
    <location>
        <begin position="50"/>
        <end position="71"/>
    </location>
</feature>
<dbReference type="GO" id="GO:0016020">
    <property type="term" value="C:membrane"/>
    <property type="evidence" value="ECO:0007669"/>
    <property type="project" value="UniProtKB-SubCell"/>
</dbReference>
<protein>
    <submittedName>
        <fullName evidence="8">Chlorophyll synthase ChlG</fullName>
    </submittedName>
</protein>
<feature type="transmembrane region" description="Helical" evidence="7">
    <location>
        <begin position="281"/>
        <end position="302"/>
    </location>
</feature>
<feature type="transmembrane region" description="Helical" evidence="7">
    <location>
        <begin position="105"/>
        <end position="135"/>
    </location>
</feature>
<organism evidence="8 9">
    <name type="scientific">Aurantiacibacter spongiae</name>
    <dbReference type="NCBI Taxonomy" id="2488860"/>
    <lineage>
        <taxon>Bacteria</taxon>
        <taxon>Pseudomonadati</taxon>
        <taxon>Pseudomonadota</taxon>
        <taxon>Alphaproteobacteria</taxon>
        <taxon>Sphingomonadales</taxon>
        <taxon>Erythrobacteraceae</taxon>
        <taxon>Aurantiacibacter</taxon>
    </lineage>
</organism>
<evidence type="ECO:0000256" key="4">
    <source>
        <dbReference type="ARBA" id="ARBA00022989"/>
    </source>
</evidence>
<feature type="transmembrane region" description="Helical" evidence="7">
    <location>
        <begin position="181"/>
        <end position="202"/>
    </location>
</feature>
<dbReference type="InterPro" id="IPR044878">
    <property type="entry name" value="UbiA_sf"/>
</dbReference>
<dbReference type="Gene3D" id="1.20.120.1780">
    <property type="entry name" value="UbiA prenyltransferase"/>
    <property type="match status" value="1"/>
</dbReference>
<accession>A0A3N5CTY3</accession>
<dbReference type="PANTHER" id="PTHR42723:SF1">
    <property type="entry name" value="CHLOROPHYLL SYNTHASE, CHLOROPLASTIC"/>
    <property type="match status" value="1"/>
</dbReference>
<dbReference type="Proteomes" id="UP000275232">
    <property type="component" value="Unassembled WGS sequence"/>
</dbReference>
<feature type="transmembrane region" description="Helical" evidence="7">
    <location>
        <begin position="25"/>
        <end position="43"/>
    </location>
</feature>
<dbReference type="Pfam" id="PF01040">
    <property type="entry name" value="UbiA"/>
    <property type="match status" value="1"/>
</dbReference>
<dbReference type="NCBIfam" id="NF005742">
    <property type="entry name" value="PRK07566.1"/>
    <property type="match status" value="1"/>
</dbReference>
<dbReference type="InterPro" id="IPR006372">
    <property type="entry name" value="Chl_synth"/>
</dbReference>
<name>A0A3N5CTY3_9SPHN</name>
<dbReference type="AlphaFoldDB" id="A0A3N5CTY3"/>
<dbReference type="EMBL" id="RPFZ01000001">
    <property type="protein sequence ID" value="RPF71776.1"/>
    <property type="molecule type" value="Genomic_DNA"/>
</dbReference>
<dbReference type="OrthoDB" id="8559716at2"/>
<keyword evidence="4 7" id="KW-1133">Transmembrane helix</keyword>
<evidence type="ECO:0000256" key="6">
    <source>
        <dbReference type="ARBA" id="ARBA00023171"/>
    </source>
</evidence>
<keyword evidence="9" id="KW-1185">Reference proteome</keyword>
<evidence type="ECO:0000256" key="2">
    <source>
        <dbReference type="ARBA" id="ARBA00022475"/>
    </source>
</evidence>
<dbReference type="RefSeq" id="WP_123880532.1">
    <property type="nucleotide sequence ID" value="NZ_RPFZ01000001.1"/>
</dbReference>
<dbReference type="PANTHER" id="PTHR42723">
    <property type="entry name" value="CHLOROPHYLL SYNTHASE"/>
    <property type="match status" value="1"/>
</dbReference>
<feature type="transmembrane region" description="Helical" evidence="7">
    <location>
        <begin position="147"/>
        <end position="169"/>
    </location>
</feature>